<protein>
    <recommendedName>
        <fullName evidence="3">Signal transduction histidine kinase internal region domain-containing protein</fullName>
    </recommendedName>
</protein>
<evidence type="ECO:0000313" key="4">
    <source>
        <dbReference type="EMBL" id="OOQ56975.1"/>
    </source>
</evidence>
<organism evidence="4 5">
    <name type="scientific">Mucilaginibacter pedocola</name>
    <dbReference type="NCBI Taxonomy" id="1792845"/>
    <lineage>
        <taxon>Bacteria</taxon>
        <taxon>Pseudomonadati</taxon>
        <taxon>Bacteroidota</taxon>
        <taxon>Sphingobacteriia</taxon>
        <taxon>Sphingobacteriales</taxon>
        <taxon>Sphingobacteriaceae</taxon>
        <taxon>Mucilaginibacter</taxon>
    </lineage>
</organism>
<dbReference type="GO" id="GO:0016020">
    <property type="term" value="C:membrane"/>
    <property type="evidence" value="ECO:0007669"/>
    <property type="project" value="InterPro"/>
</dbReference>
<comment type="caution">
    <text evidence="4">The sequence shown here is derived from an EMBL/GenBank/DDBJ whole genome shotgun (WGS) entry which is preliminary data.</text>
</comment>
<dbReference type="InterPro" id="IPR036890">
    <property type="entry name" value="HATPase_C_sf"/>
</dbReference>
<feature type="transmembrane region" description="Helical" evidence="2">
    <location>
        <begin position="123"/>
        <end position="143"/>
    </location>
</feature>
<feature type="transmembrane region" description="Helical" evidence="2">
    <location>
        <begin position="57"/>
        <end position="81"/>
    </location>
</feature>
<dbReference type="Gene3D" id="3.30.565.10">
    <property type="entry name" value="Histidine kinase-like ATPase, C-terminal domain"/>
    <property type="match status" value="1"/>
</dbReference>
<evidence type="ECO:0000256" key="2">
    <source>
        <dbReference type="SAM" id="Phobius"/>
    </source>
</evidence>
<name>A0A1S9P7P1_9SPHI</name>
<dbReference type="InterPro" id="IPR050640">
    <property type="entry name" value="Bact_2-comp_sensor_kinase"/>
</dbReference>
<dbReference type="InterPro" id="IPR010559">
    <property type="entry name" value="Sig_transdc_His_kin_internal"/>
</dbReference>
<dbReference type="RefSeq" id="WP_078350846.1">
    <property type="nucleotide sequence ID" value="NZ_MBTF01000037.1"/>
</dbReference>
<reference evidence="4 5" key="1">
    <citation type="submission" date="2016-07" db="EMBL/GenBank/DDBJ databases">
        <title>Genomic analysis of zinc-resistant bacterium Mucilaginibacter pedocola TBZ30.</title>
        <authorList>
            <person name="Huang J."/>
            <person name="Tang J."/>
        </authorList>
    </citation>
    <scope>NUCLEOTIDE SEQUENCE [LARGE SCALE GENOMIC DNA]</scope>
    <source>
        <strain evidence="4 5">TBZ30</strain>
    </source>
</reference>
<feature type="transmembrane region" description="Helical" evidence="2">
    <location>
        <begin position="16"/>
        <end position="36"/>
    </location>
</feature>
<keyword evidence="2" id="KW-0472">Membrane</keyword>
<dbReference type="OrthoDB" id="9792992at2"/>
<evidence type="ECO:0000259" key="3">
    <source>
        <dbReference type="Pfam" id="PF06580"/>
    </source>
</evidence>
<dbReference type="PANTHER" id="PTHR34220:SF7">
    <property type="entry name" value="SENSOR HISTIDINE KINASE YPDA"/>
    <property type="match status" value="1"/>
</dbReference>
<evidence type="ECO:0000313" key="5">
    <source>
        <dbReference type="Proteomes" id="UP000189739"/>
    </source>
</evidence>
<dbReference type="EMBL" id="MBTF01000037">
    <property type="protein sequence ID" value="OOQ56975.1"/>
    <property type="molecule type" value="Genomic_DNA"/>
</dbReference>
<feature type="coiled-coil region" evidence="1">
    <location>
        <begin position="144"/>
        <end position="171"/>
    </location>
</feature>
<evidence type="ECO:0000256" key="1">
    <source>
        <dbReference type="SAM" id="Coils"/>
    </source>
</evidence>
<dbReference type="AlphaFoldDB" id="A0A1S9P7P1"/>
<dbReference type="PANTHER" id="PTHR34220">
    <property type="entry name" value="SENSOR HISTIDINE KINASE YPDA"/>
    <property type="match status" value="1"/>
</dbReference>
<proteinExistence type="predicted"/>
<keyword evidence="2" id="KW-0812">Transmembrane</keyword>
<dbReference type="Proteomes" id="UP000189739">
    <property type="component" value="Unassembled WGS sequence"/>
</dbReference>
<dbReference type="STRING" id="1792845.BC343_15655"/>
<dbReference type="Pfam" id="PF06580">
    <property type="entry name" value="His_kinase"/>
    <property type="match status" value="1"/>
</dbReference>
<keyword evidence="1" id="KW-0175">Coiled coil</keyword>
<gene>
    <name evidence="4" type="ORF">BC343_15655</name>
</gene>
<dbReference type="SUPFAM" id="SSF55874">
    <property type="entry name" value="ATPase domain of HSP90 chaperone/DNA topoisomerase II/histidine kinase"/>
    <property type="match status" value="1"/>
</dbReference>
<sequence>MSSNAALTRFDLSNKYFKIIVHVMAWLAMLAFPFVLDISEHGSFLDIFDSKNHLLRIRLCSFVYWIPLFYVNIYVLVPLLFSKKRYLLYGVATVVLFCFCVVSDAVLIKFLHAPLVYKPLLTAYFRMPPFLLTLAASTIYTMIADKISSDLRSSEKDKETLKSELSFLRSQISPHFIFNILNNIAAMVRLKSDELEPTVMKLSGLMQYMLYNTDDDRVSLAVETSYLKSYIDLQKHRFGNRVKVQTTFVVHDAERTIEPMLLIPFVENAFKHGIGVINDPLIKVTLEADNNKLKFSVVNNFNDIDNNQKDSSSGIGIVNVTRRLQLLYGDRHQLDIQKGETCFTINLSIDLGQNELYSR</sequence>
<feature type="domain" description="Signal transduction histidine kinase internal region" evidence="3">
    <location>
        <begin position="164"/>
        <end position="241"/>
    </location>
</feature>
<accession>A0A1S9P7P1</accession>
<dbReference type="GO" id="GO:0000155">
    <property type="term" value="F:phosphorelay sensor kinase activity"/>
    <property type="evidence" value="ECO:0007669"/>
    <property type="project" value="InterPro"/>
</dbReference>
<feature type="transmembrane region" description="Helical" evidence="2">
    <location>
        <begin position="87"/>
        <end position="111"/>
    </location>
</feature>
<keyword evidence="5" id="KW-1185">Reference proteome</keyword>
<keyword evidence="2" id="KW-1133">Transmembrane helix</keyword>